<evidence type="ECO:0000256" key="5">
    <source>
        <dbReference type="ARBA" id="ARBA00022793"/>
    </source>
</evidence>
<evidence type="ECO:0000256" key="2">
    <source>
        <dbReference type="ARBA" id="ARBA00004754"/>
    </source>
</evidence>
<dbReference type="Gene3D" id="1.10.3330.10">
    <property type="entry name" value="Oxo-4-hydroxy-4-carboxy-5-ureidoimidazoline decarboxylase"/>
    <property type="match status" value="1"/>
</dbReference>
<keyword evidence="5" id="KW-0210">Decarboxylase</keyword>
<keyword evidence="6" id="KW-0456">Lyase</keyword>
<comment type="pathway">
    <text evidence="2">Purine metabolism; urate degradation; (S)-allantoin from urate: step 3/3.</text>
</comment>
<dbReference type="GO" id="GO:0006144">
    <property type="term" value="P:purine nucleobase metabolic process"/>
    <property type="evidence" value="ECO:0007669"/>
    <property type="project" value="UniProtKB-KW"/>
</dbReference>
<dbReference type="InterPro" id="IPR018020">
    <property type="entry name" value="OHCU_decarboxylase"/>
</dbReference>
<dbReference type="NCBIfam" id="TIGR03180">
    <property type="entry name" value="UraD_2"/>
    <property type="match status" value="1"/>
</dbReference>
<evidence type="ECO:0000256" key="6">
    <source>
        <dbReference type="ARBA" id="ARBA00023239"/>
    </source>
</evidence>
<dbReference type="NCBIfam" id="NF010372">
    <property type="entry name" value="PRK13798.1"/>
    <property type="match status" value="1"/>
</dbReference>
<evidence type="ECO:0000313" key="9">
    <source>
        <dbReference type="EMBL" id="RPF25713.1"/>
    </source>
</evidence>
<keyword evidence="10" id="KW-1185">Reference proteome</keyword>
<sequence>MVDLPDGLARFNGASPEDALATAMSCAAVPRWARDVAAGRPYPDVAAALERARGSAVPFTDDEVGAALARHPRIGQRPTTVGRDAEHSRREQAGVGVDPESARRLEEGNRRYEDRFGHVFLIRAAGRDAAEILAALEERLGNDPATERRVAAEQLREIAVLRLEGELS</sequence>
<dbReference type="RefSeq" id="WP_123913700.1">
    <property type="nucleotide sequence ID" value="NZ_RKRA01000001.1"/>
</dbReference>
<accession>A0A3N4YZ15</accession>
<evidence type="ECO:0000256" key="3">
    <source>
        <dbReference type="ARBA" id="ARBA00012257"/>
    </source>
</evidence>
<dbReference type="PANTHER" id="PTHR43466:SF1">
    <property type="entry name" value="2-OXO-4-HYDROXY-4-CARBOXY-5-UREIDOIMIDAZOLINE DECARBOXYLASE-RELATED"/>
    <property type="match status" value="1"/>
</dbReference>
<dbReference type="SUPFAM" id="SSF158694">
    <property type="entry name" value="UraD-Like"/>
    <property type="match status" value="1"/>
</dbReference>
<proteinExistence type="predicted"/>
<gene>
    <name evidence="9" type="ORF">EDD32_0123</name>
</gene>
<dbReference type="AlphaFoldDB" id="A0A3N4YZ15"/>
<dbReference type="Proteomes" id="UP000280726">
    <property type="component" value="Unassembled WGS sequence"/>
</dbReference>
<evidence type="ECO:0000256" key="7">
    <source>
        <dbReference type="SAM" id="MobiDB-lite"/>
    </source>
</evidence>
<comment type="catalytic activity">
    <reaction evidence="1">
        <text>5-hydroxy-2-oxo-4-ureido-2,5-dihydro-1H-imidazole-5-carboxylate + H(+) = (S)-allantoin + CO2</text>
        <dbReference type="Rhea" id="RHEA:26301"/>
        <dbReference type="ChEBI" id="CHEBI:15378"/>
        <dbReference type="ChEBI" id="CHEBI:15678"/>
        <dbReference type="ChEBI" id="CHEBI:16526"/>
        <dbReference type="ChEBI" id="CHEBI:58639"/>
        <dbReference type="EC" id="4.1.1.97"/>
    </reaction>
</comment>
<comment type="caution">
    <text evidence="9">The sequence shown here is derived from an EMBL/GenBank/DDBJ whole genome shotgun (WGS) entry which is preliminary data.</text>
</comment>
<evidence type="ECO:0000259" key="8">
    <source>
        <dbReference type="Pfam" id="PF09349"/>
    </source>
</evidence>
<dbReference type="InterPro" id="IPR036778">
    <property type="entry name" value="OHCU_decarboxylase_sf"/>
</dbReference>
<dbReference type="EC" id="4.1.1.97" evidence="3"/>
<organism evidence="9 10">
    <name type="scientific">Georgenia muralis</name>
    <dbReference type="NCBI Taxonomy" id="154117"/>
    <lineage>
        <taxon>Bacteria</taxon>
        <taxon>Bacillati</taxon>
        <taxon>Actinomycetota</taxon>
        <taxon>Actinomycetes</taxon>
        <taxon>Micrococcales</taxon>
        <taxon>Bogoriellaceae</taxon>
        <taxon>Georgenia</taxon>
    </lineage>
</organism>
<dbReference type="GO" id="GO:0051997">
    <property type="term" value="F:2-oxo-4-hydroxy-4-carboxy-5-ureidoimidazoline decarboxylase activity"/>
    <property type="evidence" value="ECO:0007669"/>
    <property type="project" value="UniProtKB-EC"/>
</dbReference>
<evidence type="ECO:0000256" key="4">
    <source>
        <dbReference type="ARBA" id="ARBA00022631"/>
    </source>
</evidence>
<dbReference type="GO" id="GO:0019628">
    <property type="term" value="P:urate catabolic process"/>
    <property type="evidence" value="ECO:0007669"/>
    <property type="project" value="TreeGrafter"/>
</dbReference>
<dbReference type="PANTHER" id="PTHR43466">
    <property type="entry name" value="2-OXO-4-HYDROXY-4-CARBOXY-5-UREIDOIMIDAZOLINE DECARBOXYLASE-RELATED"/>
    <property type="match status" value="1"/>
</dbReference>
<feature type="domain" description="Oxo-4-hydroxy-4-carboxy-5-ureidoimidazoline decarboxylase" evidence="8">
    <location>
        <begin position="12"/>
        <end position="164"/>
    </location>
</feature>
<feature type="region of interest" description="Disordered" evidence="7">
    <location>
        <begin position="70"/>
        <end position="101"/>
    </location>
</feature>
<dbReference type="InterPro" id="IPR017595">
    <property type="entry name" value="OHCU_decarboxylase-2"/>
</dbReference>
<evidence type="ECO:0000256" key="1">
    <source>
        <dbReference type="ARBA" id="ARBA00001163"/>
    </source>
</evidence>
<feature type="compositionally biased region" description="Basic and acidic residues" evidence="7">
    <location>
        <begin position="83"/>
        <end position="92"/>
    </location>
</feature>
<name>A0A3N4YZ15_9MICO</name>
<dbReference type="EMBL" id="RKRA01000001">
    <property type="protein sequence ID" value="RPF25713.1"/>
    <property type="molecule type" value="Genomic_DNA"/>
</dbReference>
<evidence type="ECO:0000313" key="10">
    <source>
        <dbReference type="Proteomes" id="UP000280726"/>
    </source>
</evidence>
<protein>
    <recommendedName>
        <fullName evidence="3">2-oxo-4-hydroxy-4-carboxy-5-ureidoimidazoline decarboxylase</fullName>
        <ecNumber evidence="3">4.1.1.97</ecNumber>
    </recommendedName>
</protein>
<dbReference type="Pfam" id="PF09349">
    <property type="entry name" value="OHCU_decarbox"/>
    <property type="match status" value="1"/>
</dbReference>
<reference evidence="9 10" key="1">
    <citation type="submission" date="2018-11" db="EMBL/GenBank/DDBJ databases">
        <title>Sequencing the genomes of 1000 actinobacteria strains.</title>
        <authorList>
            <person name="Klenk H.-P."/>
        </authorList>
    </citation>
    <scope>NUCLEOTIDE SEQUENCE [LARGE SCALE GENOMIC DNA]</scope>
    <source>
        <strain evidence="9 10">DSM 14418</strain>
    </source>
</reference>
<keyword evidence="4" id="KW-0659">Purine metabolism</keyword>
<dbReference type="OrthoDB" id="5243781at2"/>